<evidence type="ECO:0000313" key="2">
    <source>
        <dbReference type="EMBL" id="SFU44412.1"/>
    </source>
</evidence>
<protein>
    <submittedName>
        <fullName evidence="2">PAS fold-containing protein</fullName>
    </submittedName>
</protein>
<evidence type="ECO:0000313" key="3">
    <source>
        <dbReference type="Proteomes" id="UP000242496"/>
    </source>
</evidence>
<keyword evidence="3" id="KW-1185">Reference proteome</keyword>
<dbReference type="InterPro" id="IPR013656">
    <property type="entry name" value="PAS_4"/>
</dbReference>
<dbReference type="GO" id="GO:0003677">
    <property type="term" value="F:DNA binding"/>
    <property type="evidence" value="ECO:0007669"/>
    <property type="project" value="InterPro"/>
</dbReference>
<evidence type="ECO:0000259" key="1">
    <source>
        <dbReference type="Pfam" id="PF08448"/>
    </source>
</evidence>
<accession>A0A1I7G7G7</accession>
<dbReference type="SUPFAM" id="SSF46894">
    <property type="entry name" value="C-terminal effector domain of the bipartite response regulators"/>
    <property type="match status" value="1"/>
</dbReference>
<dbReference type="InterPro" id="IPR035965">
    <property type="entry name" value="PAS-like_dom_sf"/>
</dbReference>
<dbReference type="SUPFAM" id="SSF55785">
    <property type="entry name" value="PYP-like sensor domain (PAS domain)"/>
    <property type="match status" value="1"/>
</dbReference>
<proteinExistence type="predicted"/>
<reference evidence="3" key="1">
    <citation type="submission" date="2016-10" db="EMBL/GenBank/DDBJ databases">
        <authorList>
            <person name="Varghese N."/>
            <person name="Submissions S."/>
        </authorList>
    </citation>
    <scope>NUCLEOTIDE SEQUENCE [LARGE SCALE GENOMIC DNA]</scope>
    <source>
        <strain evidence="3">DSM 18168</strain>
    </source>
</reference>
<dbReference type="STRING" id="351659.SAMN05421784_10743"/>
<feature type="domain" description="PAS fold-4" evidence="1">
    <location>
        <begin position="18"/>
        <end position="128"/>
    </location>
</feature>
<dbReference type="Proteomes" id="UP000242496">
    <property type="component" value="Unassembled WGS sequence"/>
</dbReference>
<name>A0A1I7G7G7_9GAMM</name>
<dbReference type="InterPro" id="IPR016032">
    <property type="entry name" value="Sig_transdc_resp-reg_C-effctor"/>
</dbReference>
<dbReference type="AlphaFoldDB" id="A0A1I7G7G7"/>
<dbReference type="Gene3D" id="1.10.10.10">
    <property type="entry name" value="Winged helix-like DNA-binding domain superfamily/Winged helix DNA-binding domain"/>
    <property type="match status" value="1"/>
</dbReference>
<dbReference type="Pfam" id="PF08448">
    <property type="entry name" value="PAS_4"/>
    <property type="match status" value="1"/>
</dbReference>
<dbReference type="GO" id="GO:0006355">
    <property type="term" value="P:regulation of DNA-templated transcription"/>
    <property type="evidence" value="ECO:0007669"/>
    <property type="project" value="InterPro"/>
</dbReference>
<sequence>MDNMKRQNNITPQLIRMWEKSLDPWGAKDRQSRFIYANPAFYQLLDLSENFDIRGLSISEFPSPMSEYKETFYHQDQKVIQTMQRVTSMETHPFGKQKVKQTYLCDKNPLCDDNGDCIGISFHMYKAQNFSTNYYYDKTIPVTLEFTPPSDILTNIEWEIIFLTLCLLDEENISRELMIKTEDVINHIQSIYQKFNLPGHIELRDFCKEQKFDRYIPEKFVTVGSRELN</sequence>
<dbReference type="RefSeq" id="WP_092549080.1">
    <property type="nucleotide sequence ID" value="NZ_CAWRBG010000055.1"/>
</dbReference>
<dbReference type="OrthoDB" id="6191871at2"/>
<organism evidence="2 3">
    <name type="scientific">Xenorhabdus koppenhoeferi</name>
    <dbReference type="NCBI Taxonomy" id="351659"/>
    <lineage>
        <taxon>Bacteria</taxon>
        <taxon>Pseudomonadati</taxon>
        <taxon>Pseudomonadota</taxon>
        <taxon>Gammaproteobacteria</taxon>
        <taxon>Enterobacterales</taxon>
        <taxon>Morganellaceae</taxon>
        <taxon>Xenorhabdus</taxon>
    </lineage>
</organism>
<dbReference type="EMBL" id="FPBJ01000007">
    <property type="protein sequence ID" value="SFU44412.1"/>
    <property type="molecule type" value="Genomic_DNA"/>
</dbReference>
<dbReference type="Gene3D" id="3.30.450.20">
    <property type="entry name" value="PAS domain"/>
    <property type="match status" value="1"/>
</dbReference>
<gene>
    <name evidence="2" type="ORF">SAMN05421784_10743</name>
</gene>
<dbReference type="InterPro" id="IPR036388">
    <property type="entry name" value="WH-like_DNA-bd_sf"/>
</dbReference>